<keyword evidence="7" id="KW-0675">Receptor</keyword>
<evidence type="ECO:0000256" key="2">
    <source>
        <dbReference type="ARBA" id="ARBA00022771"/>
    </source>
</evidence>
<keyword evidence="5" id="KW-0238">DNA-binding</keyword>
<evidence type="ECO:0000256" key="5">
    <source>
        <dbReference type="ARBA" id="ARBA00023125"/>
    </source>
</evidence>
<dbReference type="Pfam" id="PF00105">
    <property type="entry name" value="zf-C4"/>
    <property type="match status" value="2"/>
</dbReference>
<organism evidence="10 11">
    <name type="scientific">Hymenolepis diminuta</name>
    <name type="common">Rat tapeworm</name>
    <dbReference type="NCBI Taxonomy" id="6216"/>
    <lineage>
        <taxon>Eukaryota</taxon>
        <taxon>Metazoa</taxon>
        <taxon>Spiralia</taxon>
        <taxon>Lophotrochozoa</taxon>
        <taxon>Platyhelminthes</taxon>
        <taxon>Cestoda</taxon>
        <taxon>Eucestoda</taxon>
        <taxon>Cyclophyllidea</taxon>
        <taxon>Hymenolepididae</taxon>
        <taxon>Hymenolepis</taxon>
    </lineage>
</organism>
<dbReference type="GO" id="GO:0000978">
    <property type="term" value="F:RNA polymerase II cis-regulatory region sequence-specific DNA binding"/>
    <property type="evidence" value="ECO:0007669"/>
    <property type="project" value="TreeGrafter"/>
</dbReference>
<dbReference type="EMBL" id="CABIJS010000155">
    <property type="protein sequence ID" value="VUZ44964.1"/>
    <property type="molecule type" value="Genomic_DNA"/>
</dbReference>
<dbReference type="GO" id="GO:0008270">
    <property type="term" value="F:zinc ion binding"/>
    <property type="evidence" value="ECO:0007669"/>
    <property type="project" value="UniProtKB-KW"/>
</dbReference>
<reference evidence="10 11" key="1">
    <citation type="submission" date="2019-07" db="EMBL/GenBank/DDBJ databases">
        <authorList>
            <person name="Jastrzebski P J."/>
            <person name="Paukszto L."/>
            <person name="Jastrzebski P J."/>
        </authorList>
    </citation>
    <scope>NUCLEOTIDE SEQUENCE [LARGE SCALE GENOMIC DNA]</scope>
    <source>
        <strain evidence="10 11">WMS-il1</strain>
    </source>
</reference>
<proteinExistence type="predicted"/>
<protein>
    <recommendedName>
        <fullName evidence="9">Nuclear receptor domain-containing protein</fullName>
    </recommendedName>
</protein>
<dbReference type="InterPro" id="IPR013088">
    <property type="entry name" value="Znf_NHR/GATA"/>
</dbReference>
<feature type="domain" description="Nuclear receptor" evidence="9">
    <location>
        <begin position="130"/>
        <end position="240"/>
    </location>
</feature>
<dbReference type="SMART" id="SM00399">
    <property type="entry name" value="ZnF_C4"/>
    <property type="match status" value="1"/>
</dbReference>
<dbReference type="PROSITE" id="PS51030">
    <property type="entry name" value="NUCLEAR_REC_DBD_2"/>
    <property type="match status" value="1"/>
</dbReference>
<dbReference type="InterPro" id="IPR001628">
    <property type="entry name" value="Znf_hrmn_rcpt"/>
</dbReference>
<dbReference type="SUPFAM" id="SSF57716">
    <property type="entry name" value="Glucocorticoid receptor-like (DNA-binding domain)"/>
    <property type="match status" value="2"/>
</dbReference>
<dbReference type="Gene3D" id="3.30.50.10">
    <property type="entry name" value="Erythroid Transcription Factor GATA-1, subunit A"/>
    <property type="match status" value="1"/>
</dbReference>
<name>A0A564YEJ8_HYMDI</name>
<evidence type="ECO:0000256" key="1">
    <source>
        <dbReference type="ARBA" id="ARBA00022723"/>
    </source>
</evidence>
<dbReference type="GO" id="GO:0045944">
    <property type="term" value="P:positive regulation of transcription by RNA polymerase II"/>
    <property type="evidence" value="ECO:0007669"/>
    <property type="project" value="TreeGrafter"/>
</dbReference>
<keyword evidence="3" id="KW-0862">Zinc</keyword>
<keyword evidence="8" id="KW-0539">Nucleus</keyword>
<dbReference type="PANTHER" id="PTHR24082">
    <property type="entry name" value="NUCLEAR HORMONE RECEPTOR"/>
    <property type="match status" value="1"/>
</dbReference>
<keyword evidence="1" id="KW-0479">Metal-binding</keyword>
<sequence>MIDEVEGVRIPAYQSFETLSLARDQHEDDHIGQGRVMFFGEDLVDSAAISSAERPKRIPRDSKTLKVHGFLSSDSSWVSTDASEASTSAAVNSSKAPSSSQQAESVSSAFFTEEMTPESAFTQYQRRSEDQACQVCGQPSVGFHHRAYVCEACKKFFTRHLTNRIKKDKTSVCGDSLGVGDSLKPMSMGGGGNSEIYADLNVVCPMGGNCKIEGPGRGKCPHCRFRKCLDLGMSLTHIKRRWLLQ</sequence>
<keyword evidence="2" id="KW-0863">Zinc-finger</keyword>
<dbReference type="GO" id="GO:0009755">
    <property type="term" value="P:hormone-mediated signaling pathway"/>
    <property type="evidence" value="ECO:0007669"/>
    <property type="project" value="TreeGrafter"/>
</dbReference>
<dbReference type="PANTHER" id="PTHR24082:SF473">
    <property type="entry name" value="ECDYSONE-INDUCED PROTEIN 75B, ISOFORM B"/>
    <property type="match status" value="1"/>
</dbReference>
<keyword evidence="11" id="KW-1185">Reference proteome</keyword>
<evidence type="ECO:0000256" key="6">
    <source>
        <dbReference type="ARBA" id="ARBA00023163"/>
    </source>
</evidence>
<evidence type="ECO:0000256" key="8">
    <source>
        <dbReference type="ARBA" id="ARBA00023242"/>
    </source>
</evidence>
<evidence type="ECO:0000256" key="3">
    <source>
        <dbReference type="ARBA" id="ARBA00022833"/>
    </source>
</evidence>
<dbReference type="GO" id="GO:0004879">
    <property type="term" value="F:nuclear receptor activity"/>
    <property type="evidence" value="ECO:0007669"/>
    <property type="project" value="TreeGrafter"/>
</dbReference>
<gene>
    <name evidence="10" type="ORF">WMSIL1_LOCUS5142</name>
</gene>
<keyword evidence="6" id="KW-0804">Transcription</keyword>
<dbReference type="InterPro" id="IPR050234">
    <property type="entry name" value="Nuclear_hormone_rcpt_NR1"/>
</dbReference>
<evidence type="ECO:0000313" key="11">
    <source>
        <dbReference type="Proteomes" id="UP000321570"/>
    </source>
</evidence>
<dbReference type="PRINTS" id="PR00047">
    <property type="entry name" value="STROIDFINGER"/>
</dbReference>
<dbReference type="AlphaFoldDB" id="A0A564YEJ8"/>
<keyword evidence="4" id="KW-0805">Transcription regulation</keyword>
<evidence type="ECO:0000256" key="7">
    <source>
        <dbReference type="ARBA" id="ARBA00023170"/>
    </source>
</evidence>
<evidence type="ECO:0000256" key="4">
    <source>
        <dbReference type="ARBA" id="ARBA00023015"/>
    </source>
</evidence>
<dbReference type="GO" id="GO:0000122">
    <property type="term" value="P:negative regulation of transcription by RNA polymerase II"/>
    <property type="evidence" value="ECO:0007669"/>
    <property type="project" value="TreeGrafter"/>
</dbReference>
<dbReference type="GO" id="GO:0030154">
    <property type="term" value="P:cell differentiation"/>
    <property type="evidence" value="ECO:0007669"/>
    <property type="project" value="TreeGrafter"/>
</dbReference>
<evidence type="ECO:0000313" key="10">
    <source>
        <dbReference type="EMBL" id="VUZ44964.1"/>
    </source>
</evidence>
<accession>A0A564YEJ8</accession>
<dbReference type="Proteomes" id="UP000321570">
    <property type="component" value="Unassembled WGS sequence"/>
</dbReference>
<evidence type="ECO:0000259" key="9">
    <source>
        <dbReference type="PROSITE" id="PS51030"/>
    </source>
</evidence>